<dbReference type="Proteomes" id="UP001241748">
    <property type="component" value="Unassembled WGS sequence"/>
</dbReference>
<proteinExistence type="predicted"/>
<dbReference type="PANTHER" id="PTHR33747:SF1">
    <property type="entry name" value="ADENYLATE CYCLASE-ASSOCIATED CAP C-TERMINAL DOMAIN-CONTAINING PROTEIN"/>
    <property type="match status" value="1"/>
</dbReference>
<comment type="caution">
    <text evidence="2">The sequence shown here is derived from an EMBL/GenBank/DDBJ whole genome shotgun (WGS) entry which is preliminary data.</text>
</comment>
<feature type="coiled-coil region" evidence="1">
    <location>
        <begin position="166"/>
        <end position="212"/>
    </location>
</feature>
<evidence type="ECO:0000256" key="1">
    <source>
        <dbReference type="SAM" id="Coils"/>
    </source>
</evidence>
<gene>
    <name evidence="2" type="ORF">P5G62_028430</name>
</gene>
<accession>A0ABV4Z204</accession>
<dbReference type="SUPFAM" id="SSF103642">
    <property type="entry name" value="Sec-C motif"/>
    <property type="match status" value="1"/>
</dbReference>
<sequence>MVRTKLDSELQAPLDNKMQEGYKLSMAGKTKEAVDVWKDLWNGIKDAMNDLQIKYIEDMNKAFHGQQSIYNWVMDFELELTKAAESDKAYNNSKIDFCTDYIEMSRDKNEFNMLVLKQEIAVAHFELGKIDEREELFKRYLDEHPASGWGWIKWSDQYGVFADEQIKDEKRAIQILKQALEVQDLEDELDVMDRLEELYNKLEMEQESIVLKQKIIEMQKPSNHYVQEWKKTIKSSRNAPQIKVTKVGRNDPCPCGSGKKLKKCCG</sequence>
<evidence type="ECO:0000313" key="3">
    <source>
        <dbReference type="Proteomes" id="UP001241748"/>
    </source>
</evidence>
<dbReference type="InterPro" id="IPR004027">
    <property type="entry name" value="SEC_C_motif"/>
</dbReference>
<organism evidence="2 3">
    <name type="scientific">Neobacillus driksii</name>
    <dbReference type="NCBI Taxonomy" id="3035913"/>
    <lineage>
        <taxon>Bacteria</taxon>
        <taxon>Bacillati</taxon>
        <taxon>Bacillota</taxon>
        <taxon>Bacilli</taxon>
        <taxon>Bacillales</taxon>
        <taxon>Bacillaceae</taxon>
        <taxon>Neobacillus</taxon>
    </lineage>
</organism>
<dbReference type="Pfam" id="PF02810">
    <property type="entry name" value="SEC-C"/>
    <property type="match status" value="1"/>
</dbReference>
<dbReference type="EMBL" id="JAROBZ020000004">
    <property type="protein sequence ID" value="MFB3171022.1"/>
    <property type="molecule type" value="Genomic_DNA"/>
</dbReference>
<dbReference type="RefSeq" id="WP_306075179.1">
    <property type="nucleotide sequence ID" value="NZ_JAROBZ020000004.1"/>
</dbReference>
<protein>
    <submittedName>
        <fullName evidence="2">SEC-C metal-binding domain-containing protein</fullName>
    </submittedName>
</protein>
<keyword evidence="3" id="KW-1185">Reference proteome</keyword>
<keyword evidence="1" id="KW-0175">Coiled coil</keyword>
<reference evidence="2 3" key="1">
    <citation type="submission" date="2024-05" db="EMBL/GenBank/DDBJ databases">
        <authorList>
            <person name="Venkateswaran K."/>
        </authorList>
    </citation>
    <scope>NUCLEOTIDE SEQUENCE [LARGE SCALE GENOMIC DNA]</scope>
    <source>
        <strain evidence="2 3">179-C4-2-HS</strain>
    </source>
</reference>
<dbReference type="SUPFAM" id="SSF81901">
    <property type="entry name" value="HCP-like"/>
    <property type="match status" value="1"/>
</dbReference>
<evidence type="ECO:0000313" key="2">
    <source>
        <dbReference type="EMBL" id="MFB3171022.1"/>
    </source>
</evidence>
<dbReference type="PANTHER" id="PTHR33747">
    <property type="entry name" value="UPF0225 PROTEIN SCO1677"/>
    <property type="match status" value="1"/>
</dbReference>
<name>A0ABV4Z204_9BACI</name>
<dbReference type="Gene3D" id="3.10.450.50">
    <property type="match status" value="1"/>
</dbReference>